<reference evidence="7 8" key="1">
    <citation type="journal article" date="2016" name="Nat. Commun.">
        <title>Thousands of microbial genomes shed light on interconnected biogeochemical processes in an aquifer system.</title>
        <authorList>
            <person name="Anantharaman K."/>
            <person name="Brown C.T."/>
            <person name="Hug L.A."/>
            <person name="Sharon I."/>
            <person name="Castelle C.J."/>
            <person name="Probst A.J."/>
            <person name="Thomas B.C."/>
            <person name="Singh A."/>
            <person name="Wilkins M.J."/>
            <person name="Karaoz U."/>
            <person name="Brodie E.L."/>
            <person name="Williams K.H."/>
            <person name="Hubbard S.S."/>
            <person name="Banfield J.F."/>
        </authorList>
    </citation>
    <scope>NUCLEOTIDE SEQUENCE [LARGE SCALE GENOMIC DNA]</scope>
</reference>
<keyword evidence="3 5" id="KW-0687">Ribonucleoprotein</keyword>
<keyword evidence="2 5" id="KW-0689">Ribosomal protein</keyword>
<dbReference type="GO" id="GO:0006412">
    <property type="term" value="P:translation"/>
    <property type="evidence" value="ECO:0007669"/>
    <property type="project" value="InterPro"/>
</dbReference>
<name>A0A1G1X9I0_9BACT</name>
<dbReference type="Gene3D" id="3.90.1030.10">
    <property type="entry name" value="Ribosomal protein L17"/>
    <property type="match status" value="1"/>
</dbReference>
<dbReference type="AlphaFoldDB" id="A0A1G1X9I0"/>
<protein>
    <recommendedName>
        <fullName evidence="4 6">50S ribosomal protein L17</fullName>
    </recommendedName>
</protein>
<dbReference type="InterPro" id="IPR036373">
    <property type="entry name" value="Ribosomal_bL17_sf"/>
</dbReference>
<dbReference type="PANTHER" id="PTHR14413">
    <property type="entry name" value="RIBOSOMAL PROTEIN L17"/>
    <property type="match status" value="1"/>
</dbReference>
<dbReference type="EMBL" id="MHHS01000032">
    <property type="protein sequence ID" value="OGY36586.1"/>
    <property type="molecule type" value="Genomic_DNA"/>
</dbReference>
<evidence type="ECO:0000313" key="7">
    <source>
        <dbReference type="EMBL" id="OGY36586.1"/>
    </source>
</evidence>
<comment type="similarity">
    <text evidence="1 5">Belongs to the bacterial ribosomal protein bL17 family.</text>
</comment>
<evidence type="ECO:0000256" key="5">
    <source>
        <dbReference type="RuleBase" id="RU000660"/>
    </source>
</evidence>
<accession>A0A1G1X9I0</accession>
<evidence type="ECO:0000256" key="6">
    <source>
        <dbReference type="RuleBase" id="RU000661"/>
    </source>
</evidence>
<dbReference type="PANTHER" id="PTHR14413:SF16">
    <property type="entry name" value="LARGE RIBOSOMAL SUBUNIT PROTEIN BL17M"/>
    <property type="match status" value="1"/>
</dbReference>
<evidence type="ECO:0000256" key="2">
    <source>
        <dbReference type="ARBA" id="ARBA00022980"/>
    </source>
</evidence>
<gene>
    <name evidence="7" type="ORF">A3E36_03275</name>
</gene>
<dbReference type="SUPFAM" id="SSF64263">
    <property type="entry name" value="Prokaryotic ribosomal protein L17"/>
    <property type="match status" value="1"/>
</dbReference>
<dbReference type="NCBIfam" id="TIGR00059">
    <property type="entry name" value="L17"/>
    <property type="match status" value="1"/>
</dbReference>
<evidence type="ECO:0000256" key="4">
    <source>
        <dbReference type="ARBA" id="ARBA00035494"/>
    </source>
</evidence>
<dbReference type="GO" id="GO:0022625">
    <property type="term" value="C:cytosolic large ribosomal subunit"/>
    <property type="evidence" value="ECO:0007669"/>
    <property type="project" value="TreeGrafter"/>
</dbReference>
<evidence type="ECO:0000256" key="3">
    <source>
        <dbReference type="ARBA" id="ARBA00023274"/>
    </source>
</evidence>
<comment type="caution">
    <text evidence="7">The sequence shown here is derived from an EMBL/GenBank/DDBJ whole genome shotgun (WGS) entry which is preliminary data.</text>
</comment>
<evidence type="ECO:0000313" key="8">
    <source>
        <dbReference type="Proteomes" id="UP000177941"/>
    </source>
</evidence>
<dbReference type="Proteomes" id="UP000177941">
    <property type="component" value="Unassembled WGS sequence"/>
</dbReference>
<evidence type="ECO:0000256" key="1">
    <source>
        <dbReference type="ARBA" id="ARBA00008777"/>
    </source>
</evidence>
<organism evidence="7 8">
    <name type="scientific">Candidatus Andersenbacteria bacterium RIFCSPHIGHO2_12_FULL_45_11b</name>
    <dbReference type="NCBI Taxonomy" id="1797282"/>
    <lineage>
        <taxon>Bacteria</taxon>
        <taxon>Candidatus Anderseniibacteriota</taxon>
    </lineage>
</organism>
<proteinExistence type="inferred from homology"/>
<dbReference type="Pfam" id="PF01196">
    <property type="entry name" value="Ribosomal_L17"/>
    <property type="match status" value="1"/>
</dbReference>
<dbReference type="GO" id="GO:0003735">
    <property type="term" value="F:structural constituent of ribosome"/>
    <property type="evidence" value="ECO:0007669"/>
    <property type="project" value="InterPro"/>
</dbReference>
<sequence>MRKKVSNRILGRSADERLHLMRLLTSSLLEHGAINTSEAKAKELRRHFEPLVTRAKAELTLTNRRMLIAKLADKAELPQLLEVAKKNKKRPGGYLRITKLPVTRSDAAHMAHVEIL</sequence>
<dbReference type="InterPro" id="IPR000456">
    <property type="entry name" value="Ribosomal_bL17"/>
</dbReference>